<evidence type="ECO:0000313" key="1">
    <source>
        <dbReference type="EMBL" id="EHR32014.1"/>
    </source>
</evidence>
<accession>H3NGA1</accession>
<gene>
    <name evidence="1" type="ORF">HMPREF9703_01582</name>
</gene>
<keyword evidence="2" id="KW-1185">Reference proteome</keyword>
<feature type="non-terminal residue" evidence="1">
    <location>
        <position position="1"/>
    </location>
</feature>
<protein>
    <submittedName>
        <fullName evidence="1">Uncharacterized protein</fullName>
    </submittedName>
</protein>
<dbReference type="Proteomes" id="UP000003599">
    <property type="component" value="Unassembled WGS sequence"/>
</dbReference>
<sequence length="72" mass="8758">DKEDEFFEVTLRVLNHINGIRKNSNNYSIDFSNVTEINKRQKNLENKLDSTFVKDLYRYRKIRDKFFKNPSL</sequence>
<proteinExistence type="predicted"/>
<evidence type="ECO:0000313" key="2">
    <source>
        <dbReference type="Proteomes" id="UP000003599"/>
    </source>
</evidence>
<dbReference type="HOGENOM" id="CLU_2710509_0_0_9"/>
<dbReference type="GeneID" id="92895741"/>
<comment type="caution">
    <text evidence="1">The sequence shown here is derived from an EMBL/GenBank/DDBJ whole genome shotgun (WGS) entry which is preliminary data.</text>
</comment>
<name>H3NGA1_9LACT</name>
<organism evidence="1 2">
    <name type="scientific">Dolosigranulum pigrum ATCC 51524</name>
    <dbReference type="NCBI Taxonomy" id="883103"/>
    <lineage>
        <taxon>Bacteria</taxon>
        <taxon>Bacillati</taxon>
        <taxon>Bacillota</taxon>
        <taxon>Bacilli</taxon>
        <taxon>Lactobacillales</taxon>
        <taxon>Carnobacteriaceae</taxon>
        <taxon>Dolosigranulum</taxon>
    </lineage>
</organism>
<reference evidence="1 2" key="1">
    <citation type="submission" date="2012-01" db="EMBL/GenBank/DDBJ databases">
        <title>The Genome Sequence of Dolosigranulum pigrum ATCC 51524.</title>
        <authorList>
            <consortium name="The Broad Institute Genome Sequencing Platform"/>
            <person name="Earl A."/>
            <person name="Ward D."/>
            <person name="Feldgarden M."/>
            <person name="Gevers D."/>
            <person name="Huys G."/>
            <person name="Young S.K."/>
            <person name="Zeng Q."/>
            <person name="Gargeya S."/>
            <person name="Fitzgerald M."/>
            <person name="Haas B."/>
            <person name="Abouelleil A."/>
            <person name="Alvarado L."/>
            <person name="Arachchi H.M."/>
            <person name="Berlin A."/>
            <person name="Chapman S.B."/>
            <person name="Gearin G."/>
            <person name="Goldberg J."/>
            <person name="Griggs A."/>
            <person name="Gujja S."/>
            <person name="Hansen M."/>
            <person name="Heiman D."/>
            <person name="Howarth C."/>
            <person name="Larimer J."/>
            <person name="Lui A."/>
            <person name="MacDonald P.J.P."/>
            <person name="McCowen C."/>
            <person name="Montmayeur A."/>
            <person name="Murphy C."/>
            <person name="Neiman D."/>
            <person name="Pearson M."/>
            <person name="Priest M."/>
            <person name="Roberts A."/>
            <person name="Saif S."/>
            <person name="Shea T."/>
            <person name="Sisk P."/>
            <person name="Stolte C."/>
            <person name="Sykes S."/>
            <person name="Wortman J."/>
            <person name="Nusbaum C."/>
            <person name="Birren B."/>
        </authorList>
    </citation>
    <scope>NUCLEOTIDE SEQUENCE [LARGE SCALE GENOMIC DNA]</scope>
    <source>
        <strain evidence="1 2">ATCC 51524</strain>
    </source>
</reference>
<dbReference type="EMBL" id="AGEF01000014">
    <property type="protein sequence ID" value="EHR32014.1"/>
    <property type="molecule type" value="Genomic_DNA"/>
</dbReference>
<dbReference type="AlphaFoldDB" id="H3NGA1"/>
<dbReference type="RefSeq" id="WP_004636918.1">
    <property type="nucleotide sequence ID" value="NZ_JH601104.1"/>
</dbReference>